<feature type="transmembrane region" description="Helical" evidence="5">
    <location>
        <begin position="214"/>
        <end position="234"/>
    </location>
</feature>
<dbReference type="InterPro" id="IPR013525">
    <property type="entry name" value="ABC2_TM"/>
</dbReference>
<dbReference type="AlphaFoldDB" id="A9DGJ2"/>
<sequence length="244" mass="26443">MIRHLSAECVLTLRILFRQPGFWIPTVLFPAMLYAFFGANSGGGSWAANAMASFAVYAVLGVGFFQFGVSVAQDRESPFATWQKTLPGHVAYQWISRILASLVFITIAVLLVVLLALVMTDTRLETAVWLRLALVCFMCSVTATLMGIALGSVSSARAAVPIANLIYLPLAYLGGLWVPPVAMPAAINAISQWMPTRAMGELGWAAVNDTGWDVWYLFLLFAWTAAAAIVVIVAQKDGRQHSVT</sequence>
<name>A9DGJ2_HOEPD</name>
<dbReference type="Proteomes" id="UP000004291">
    <property type="component" value="Chromosome"/>
</dbReference>
<proteinExistence type="predicted"/>
<dbReference type="EMBL" id="ABIA03000004">
    <property type="protein sequence ID" value="EDQ31632.1"/>
    <property type="molecule type" value="Genomic_DNA"/>
</dbReference>
<comment type="subcellular location">
    <subcellularLocation>
        <location evidence="1">Membrane</location>
        <topology evidence="1">Multi-pass membrane protein</topology>
    </subcellularLocation>
</comment>
<dbReference type="PIRSF" id="PIRSF006648">
    <property type="entry name" value="DrrB"/>
    <property type="match status" value="1"/>
</dbReference>
<evidence type="ECO:0000256" key="4">
    <source>
        <dbReference type="ARBA" id="ARBA00023136"/>
    </source>
</evidence>
<reference evidence="7 8" key="1">
    <citation type="submission" date="2007-10" db="EMBL/GenBank/DDBJ databases">
        <authorList>
            <person name="Wagner-Dobler I."/>
            <person name="Ferriera S."/>
            <person name="Johnson J."/>
            <person name="Kravitz S."/>
            <person name="Beeson K."/>
            <person name="Sutton G."/>
            <person name="Rogers Y.-H."/>
            <person name="Friedman R."/>
            <person name="Frazier M."/>
            <person name="Venter J.C."/>
        </authorList>
    </citation>
    <scope>NUCLEOTIDE SEQUENCE [LARGE SCALE GENOMIC DNA]</scope>
    <source>
        <strain evidence="7 8">DFL-43</strain>
    </source>
</reference>
<comment type="caution">
    <text evidence="7">The sequence shown here is derived from an EMBL/GenBank/DDBJ whole genome shotgun (WGS) entry which is preliminary data.</text>
</comment>
<dbReference type="Pfam" id="PF01061">
    <property type="entry name" value="ABC2_membrane"/>
    <property type="match status" value="1"/>
</dbReference>
<feature type="transmembrane region" description="Helical" evidence="5">
    <location>
        <begin position="51"/>
        <end position="73"/>
    </location>
</feature>
<evidence type="ECO:0000256" key="2">
    <source>
        <dbReference type="ARBA" id="ARBA00022692"/>
    </source>
</evidence>
<dbReference type="HOGENOM" id="CLU_039483_5_2_5"/>
<feature type="transmembrane region" description="Helical" evidence="5">
    <location>
        <begin position="94"/>
        <end position="117"/>
    </location>
</feature>
<feature type="domain" description="ABC-2 type transporter transmembrane" evidence="6">
    <location>
        <begin position="15"/>
        <end position="199"/>
    </location>
</feature>
<keyword evidence="2 5" id="KW-0812">Transmembrane</keyword>
<evidence type="ECO:0000259" key="6">
    <source>
        <dbReference type="Pfam" id="PF01061"/>
    </source>
</evidence>
<feature type="transmembrane region" description="Helical" evidence="5">
    <location>
        <begin position="21"/>
        <end position="39"/>
    </location>
</feature>
<reference evidence="7 8" key="2">
    <citation type="submission" date="2012-06" db="EMBL/GenBank/DDBJ databases">
        <authorList>
            <person name="Fiebig A."/>
        </authorList>
    </citation>
    <scope>NUCLEOTIDE SEQUENCE [LARGE SCALE GENOMIC DNA]</scope>
    <source>
        <strain evidence="7 8">DFL-43</strain>
    </source>
</reference>
<dbReference type="PANTHER" id="PTHR43229:SF6">
    <property type="entry name" value="ABC-TYPE MULTIDRUG TRANSPORT SYSTEM, PERMEASE COMPONENT"/>
    <property type="match status" value="1"/>
</dbReference>
<evidence type="ECO:0000256" key="3">
    <source>
        <dbReference type="ARBA" id="ARBA00022989"/>
    </source>
</evidence>
<feature type="transmembrane region" description="Helical" evidence="5">
    <location>
        <begin position="165"/>
        <end position="194"/>
    </location>
</feature>
<keyword evidence="4 5" id="KW-0472">Membrane</keyword>
<evidence type="ECO:0000256" key="5">
    <source>
        <dbReference type="SAM" id="Phobius"/>
    </source>
</evidence>
<evidence type="ECO:0000313" key="7">
    <source>
        <dbReference type="EMBL" id="EDQ31632.1"/>
    </source>
</evidence>
<dbReference type="PANTHER" id="PTHR43229">
    <property type="entry name" value="NODULATION PROTEIN J"/>
    <property type="match status" value="1"/>
</dbReference>
<protein>
    <submittedName>
        <fullName evidence="7">ABC-type multidrug transport system, permease component</fullName>
    </submittedName>
</protein>
<evidence type="ECO:0000313" key="8">
    <source>
        <dbReference type="Proteomes" id="UP000004291"/>
    </source>
</evidence>
<dbReference type="GO" id="GO:0043190">
    <property type="term" value="C:ATP-binding cassette (ABC) transporter complex"/>
    <property type="evidence" value="ECO:0007669"/>
    <property type="project" value="InterPro"/>
</dbReference>
<dbReference type="STRING" id="411684.HPDFL43_11371"/>
<organism evidence="7 8">
    <name type="scientific">Hoeflea phototrophica (strain DSM 17068 / NCIMB 14078 / DFL-43)</name>
    <dbReference type="NCBI Taxonomy" id="411684"/>
    <lineage>
        <taxon>Bacteria</taxon>
        <taxon>Pseudomonadati</taxon>
        <taxon>Pseudomonadota</taxon>
        <taxon>Alphaproteobacteria</taxon>
        <taxon>Hyphomicrobiales</taxon>
        <taxon>Rhizobiaceae</taxon>
        <taxon>Hoeflea</taxon>
    </lineage>
</organism>
<evidence type="ECO:0000256" key="1">
    <source>
        <dbReference type="ARBA" id="ARBA00004141"/>
    </source>
</evidence>
<keyword evidence="3 5" id="KW-1133">Transmembrane helix</keyword>
<dbReference type="eggNOG" id="COG0842">
    <property type="taxonomic scope" value="Bacteria"/>
</dbReference>
<dbReference type="RefSeq" id="WP_007198047.1">
    <property type="nucleotide sequence ID" value="NZ_CM002917.1"/>
</dbReference>
<keyword evidence="8" id="KW-1185">Reference proteome</keyword>
<dbReference type="InterPro" id="IPR051784">
    <property type="entry name" value="Nod_factor_ABC_transporter"/>
</dbReference>
<feature type="transmembrane region" description="Helical" evidence="5">
    <location>
        <begin position="129"/>
        <end position="153"/>
    </location>
</feature>
<gene>
    <name evidence="7" type="ORF">HPDFL43_11371</name>
</gene>
<dbReference type="GO" id="GO:0140359">
    <property type="term" value="F:ABC-type transporter activity"/>
    <property type="evidence" value="ECO:0007669"/>
    <property type="project" value="InterPro"/>
</dbReference>
<accession>A9DGJ2</accession>
<dbReference type="InterPro" id="IPR000412">
    <property type="entry name" value="ABC_2_transport"/>
</dbReference>